<keyword evidence="11 19" id="KW-1133">Transmembrane helix</keyword>
<keyword evidence="7" id="KW-0430">Lectin</keyword>
<keyword evidence="5 19" id="KW-0812">Transmembrane</keyword>
<dbReference type="GO" id="GO:0016020">
    <property type="term" value="C:membrane"/>
    <property type="evidence" value="ECO:0007669"/>
    <property type="project" value="UniProtKB-SubCell"/>
</dbReference>
<dbReference type="RefSeq" id="XP_020650188.2">
    <property type="nucleotide sequence ID" value="XM_020794529.2"/>
</dbReference>
<evidence type="ECO:0000256" key="19">
    <source>
        <dbReference type="SAM" id="Phobius"/>
    </source>
</evidence>
<dbReference type="InterPro" id="IPR016187">
    <property type="entry name" value="CTDL_fold"/>
</dbReference>
<dbReference type="GO" id="GO:0006955">
    <property type="term" value="P:immune response"/>
    <property type="evidence" value="ECO:0007669"/>
    <property type="project" value="UniProtKB-ARBA"/>
</dbReference>
<dbReference type="InterPro" id="IPR018378">
    <property type="entry name" value="C-type_lectin_CS"/>
</dbReference>
<feature type="compositionally biased region" description="Low complexity" evidence="18">
    <location>
        <begin position="502"/>
        <end position="514"/>
    </location>
</feature>
<dbReference type="SMART" id="SM00034">
    <property type="entry name" value="CLECT"/>
    <property type="match status" value="1"/>
</dbReference>
<evidence type="ECO:0000256" key="18">
    <source>
        <dbReference type="SAM" id="MobiDB-lite"/>
    </source>
</evidence>
<feature type="coiled-coil region" evidence="17">
    <location>
        <begin position="297"/>
        <end position="324"/>
    </location>
</feature>
<dbReference type="InterPro" id="IPR016186">
    <property type="entry name" value="C-type_lectin-like/link_sf"/>
</dbReference>
<dbReference type="Pfam" id="PF01391">
    <property type="entry name" value="Collagen"/>
    <property type="match status" value="2"/>
</dbReference>
<dbReference type="CTD" id="81035"/>
<evidence type="ECO:0000256" key="13">
    <source>
        <dbReference type="ARBA" id="ARBA00023119"/>
    </source>
</evidence>
<dbReference type="GeneID" id="110079440"/>
<dbReference type="GO" id="GO:0005581">
    <property type="term" value="C:collagen trimer"/>
    <property type="evidence" value="ECO:0007669"/>
    <property type="project" value="UniProtKB-KW"/>
</dbReference>
<dbReference type="InParanoid" id="A0A6J0TRL5"/>
<evidence type="ECO:0000256" key="1">
    <source>
        <dbReference type="ARBA" id="ARBA00004606"/>
    </source>
</evidence>
<dbReference type="GO" id="GO:0005576">
    <property type="term" value="C:extracellular region"/>
    <property type="evidence" value="ECO:0007669"/>
    <property type="project" value="UniProtKB-SubCell"/>
</dbReference>
<keyword evidence="13" id="KW-0176">Collagen</keyword>
<feature type="compositionally biased region" description="Pro residues" evidence="18">
    <location>
        <begin position="516"/>
        <end position="532"/>
    </location>
</feature>
<dbReference type="Proteomes" id="UP001652642">
    <property type="component" value="Chromosome 4"/>
</dbReference>
<feature type="compositionally biased region" description="Low complexity" evidence="18">
    <location>
        <begin position="564"/>
        <end position="579"/>
    </location>
</feature>
<keyword evidence="4" id="KW-0964">Secreted</keyword>
<evidence type="ECO:0000259" key="20">
    <source>
        <dbReference type="PROSITE" id="PS50041"/>
    </source>
</evidence>
<dbReference type="OrthoDB" id="9896688at2759"/>
<dbReference type="Pfam" id="PF26004">
    <property type="entry name" value="COLEC12"/>
    <property type="match status" value="1"/>
</dbReference>
<keyword evidence="12 17" id="KW-0175">Coiled coil</keyword>
<feature type="coiled-coil region" evidence="17">
    <location>
        <begin position="108"/>
        <end position="142"/>
    </location>
</feature>
<dbReference type="Pfam" id="PF00059">
    <property type="entry name" value="Lectin_C"/>
    <property type="match status" value="1"/>
</dbReference>
<feature type="domain" description="C-type lectin" evidence="20">
    <location>
        <begin position="608"/>
        <end position="725"/>
    </location>
</feature>
<dbReference type="PROSITE" id="PS50041">
    <property type="entry name" value="C_TYPE_LECTIN_2"/>
    <property type="match status" value="1"/>
</dbReference>
<evidence type="ECO:0000256" key="15">
    <source>
        <dbReference type="ARBA" id="ARBA00023157"/>
    </source>
</evidence>
<dbReference type="AlphaFoldDB" id="A0A6J0TRL5"/>
<proteinExistence type="predicted"/>
<comment type="subcellular location">
    <subcellularLocation>
        <location evidence="1">Membrane</location>
        <topology evidence="1">Single-pass type II membrane protein</topology>
    </subcellularLocation>
    <subcellularLocation>
        <location evidence="2">Secreted</location>
    </subcellularLocation>
</comment>
<evidence type="ECO:0000256" key="16">
    <source>
        <dbReference type="ARBA" id="ARBA00023170"/>
    </source>
</evidence>
<accession>A0A6J0TRL5</accession>
<evidence type="ECO:0000256" key="4">
    <source>
        <dbReference type="ARBA" id="ARBA00022525"/>
    </source>
</evidence>
<protein>
    <recommendedName>
        <fullName evidence="3">Collectin-12</fullName>
    </recommendedName>
</protein>
<dbReference type="InterPro" id="IPR001304">
    <property type="entry name" value="C-type_lectin-like"/>
</dbReference>
<evidence type="ECO:0000313" key="22">
    <source>
        <dbReference type="RefSeq" id="XP_020650188.2"/>
    </source>
</evidence>
<feature type="compositionally biased region" description="Pro residues" evidence="18">
    <location>
        <begin position="580"/>
        <end position="589"/>
    </location>
</feature>
<dbReference type="GO" id="GO:0046872">
    <property type="term" value="F:metal ion binding"/>
    <property type="evidence" value="ECO:0007669"/>
    <property type="project" value="UniProtKB-KW"/>
</dbReference>
<keyword evidence="6" id="KW-0479">Metal-binding</keyword>
<keyword evidence="16" id="KW-0675">Receptor</keyword>
<dbReference type="PANTHER" id="PTHR22803">
    <property type="entry name" value="MANNOSE, PHOSPHOLIPASE, LECTIN RECEPTOR RELATED"/>
    <property type="match status" value="1"/>
</dbReference>
<evidence type="ECO:0000256" key="14">
    <source>
        <dbReference type="ARBA" id="ARBA00023136"/>
    </source>
</evidence>
<dbReference type="KEGG" id="pvt:110079440"/>
<organism evidence="21 22">
    <name type="scientific">Pogona vitticeps</name>
    <name type="common">central bearded dragon</name>
    <dbReference type="NCBI Taxonomy" id="103695"/>
    <lineage>
        <taxon>Eukaryota</taxon>
        <taxon>Metazoa</taxon>
        <taxon>Chordata</taxon>
        <taxon>Craniata</taxon>
        <taxon>Vertebrata</taxon>
        <taxon>Euteleostomi</taxon>
        <taxon>Lepidosauria</taxon>
        <taxon>Squamata</taxon>
        <taxon>Bifurcata</taxon>
        <taxon>Unidentata</taxon>
        <taxon>Episquamata</taxon>
        <taxon>Toxicofera</taxon>
        <taxon>Iguania</taxon>
        <taxon>Acrodonta</taxon>
        <taxon>Agamidae</taxon>
        <taxon>Amphibolurinae</taxon>
        <taxon>Pogona</taxon>
    </lineage>
</organism>
<evidence type="ECO:0000256" key="9">
    <source>
        <dbReference type="ARBA" id="ARBA00022837"/>
    </source>
</evidence>
<name>A0A6J0TRL5_9SAUR</name>
<keyword evidence="10" id="KW-0735">Signal-anchor</keyword>
<evidence type="ECO:0000256" key="8">
    <source>
        <dbReference type="ARBA" id="ARBA00022737"/>
    </source>
</evidence>
<dbReference type="InterPro" id="IPR058762">
    <property type="entry name" value="COLEC12_dom"/>
</dbReference>
<keyword evidence="9" id="KW-0106">Calcium</keyword>
<keyword evidence="14 19" id="KW-0472">Membrane</keyword>
<keyword evidence="21" id="KW-1185">Reference proteome</keyword>
<dbReference type="SUPFAM" id="SSF56436">
    <property type="entry name" value="C-type lectin-like"/>
    <property type="match status" value="1"/>
</dbReference>
<evidence type="ECO:0000256" key="11">
    <source>
        <dbReference type="ARBA" id="ARBA00022989"/>
    </source>
</evidence>
<evidence type="ECO:0000256" key="7">
    <source>
        <dbReference type="ARBA" id="ARBA00022734"/>
    </source>
</evidence>
<evidence type="ECO:0000256" key="17">
    <source>
        <dbReference type="SAM" id="Coils"/>
    </source>
</evidence>
<evidence type="ECO:0000256" key="12">
    <source>
        <dbReference type="ARBA" id="ARBA00023054"/>
    </source>
</evidence>
<reference evidence="22" key="1">
    <citation type="submission" date="2025-08" db="UniProtKB">
        <authorList>
            <consortium name="RefSeq"/>
        </authorList>
    </citation>
    <scope>IDENTIFICATION</scope>
</reference>
<keyword evidence="8" id="KW-0677">Repeat</keyword>
<gene>
    <name evidence="22" type="primary">COLEC12</name>
</gene>
<evidence type="ECO:0000256" key="6">
    <source>
        <dbReference type="ARBA" id="ARBA00022723"/>
    </source>
</evidence>
<evidence type="ECO:0000256" key="10">
    <source>
        <dbReference type="ARBA" id="ARBA00022968"/>
    </source>
</evidence>
<dbReference type="Gene3D" id="3.10.100.10">
    <property type="entry name" value="Mannose-Binding Protein A, subunit A"/>
    <property type="match status" value="1"/>
</dbReference>
<keyword evidence="15" id="KW-1015">Disulfide bond</keyword>
<evidence type="ECO:0000256" key="2">
    <source>
        <dbReference type="ARBA" id="ARBA00004613"/>
    </source>
</evidence>
<evidence type="ECO:0000256" key="3">
    <source>
        <dbReference type="ARBA" id="ARBA00017460"/>
    </source>
</evidence>
<evidence type="ECO:0000256" key="5">
    <source>
        <dbReference type="ARBA" id="ARBA00022692"/>
    </source>
</evidence>
<dbReference type="InterPro" id="IPR050111">
    <property type="entry name" value="C-type_lectin/snaclec_domain"/>
</dbReference>
<dbReference type="CDD" id="cd03590">
    <property type="entry name" value="CLECT_DC-SIGN_like"/>
    <property type="match status" value="1"/>
</dbReference>
<evidence type="ECO:0000313" key="21">
    <source>
        <dbReference type="Proteomes" id="UP001652642"/>
    </source>
</evidence>
<dbReference type="InterPro" id="IPR033989">
    <property type="entry name" value="CD209-like_CTLD"/>
</dbReference>
<dbReference type="GO" id="GO:0030246">
    <property type="term" value="F:carbohydrate binding"/>
    <property type="evidence" value="ECO:0007669"/>
    <property type="project" value="UniProtKB-KW"/>
</dbReference>
<sequence>MKDDFAEEEEVQSFGYKRFGIQEGTQCTKCKNNWALKFSIILLYIVCAFLTITVTILGCKVVEKMNNVTGGMEDSQDTYIRKLSAVESGLKILGHQAGEKAISTNTELSNFRADILALRQQLHEISEKTEKNKDTLEKLQESGDVLDDRQNQMKGVLDSNSFMIMSVNKTLQAYNGYISDLQEDTSNIQTNLQSQMHSHNVVIMNLNNLNQTQVQQRDLISALQRSVDDTSQAIQRIKSDFQNLQQVALQARKDTDWLKEKVLSLQALAANNSVLAKANNDTLEDMSSQLSSFSGQMENITSIAQANEQSLKELQEQHKEYENGTSAKFNQQESRFQNFETDIVNIISNISYTAHHLRTLTSNLNDVRTTCTDTLSKHTDELMYMNNTLANINLDATSLRMQQDVMRTRLDIEVANLSLVMEEMKLVDSKHGQLIKNFTILQGPPGPRGPKGDRGPQGPIGLTGAKGQKGEKGEPGPPGPQGEKGPNGPAGPPGERGGKGSRGSTGSKGQRGSPGKPGPPGPSGDPGLPGPPGRDGLPGPQGPPGPQGLQGIVGEPGIPGPRGLPGLPGAPGLRGLQGQPGPPGPPGPGIPVALQSEANGCPVSWKNFSGNCYYFSMERAIFEDARLFCEEKSSHLVFINSKEEQEWLKKQVIAKGSFWIGLTDSVKENEWRWLNGTLPEYTNWSAGQPDNWNHGHGPGEDCAGLIHAGLWNDFYCEDVNSFICEQETDKAQPPGL</sequence>
<feature type="transmembrane region" description="Helical" evidence="19">
    <location>
        <begin position="38"/>
        <end position="58"/>
    </location>
</feature>
<dbReference type="PROSITE" id="PS00615">
    <property type="entry name" value="C_TYPE_LECTIN_1"/>
    <property type="match status" value="1"/>
</dbReference>
<dbReference type="FunCoup" id="A0A6J0TRL5">
    <property type="interactions" value="56"/>
</dbReference>
<dbReference type="InterPro" id="IPR008160">
    <property type="entry name" value="Collagen"/>
</dbReference>
<feature type="region of interest" description="Disordered" evidence="18">
    <location>
        <begin position="439"/>
        <end position="592"/>
    </location>
</feature>